<gene>
    <name evidence="2" type="ORF">DFR37_102388</name>
</gene>
<dbReference type="OrthoDB" id="8687660at2"/>
<proteinExistence type="predicted"/>
<reference evidence="2 3" key="1">
    <citation type="submission" date="2018-06" db="EMBL/GenBank/DDBJ databases">
        <title>Genomic Encyclopedia of Type Strains, Phase IV (KMG-IV): sequencing the most valuable type-strain genomes for metagenomic binning, comparative biology and taxonomic classification.</title>
        <authorList>
            <person name="Goeker M."/>
        </authorList>
    </citation>
    <scope>NUCLEOTIDE SEQUENCE [LARGE SCALE GENOMIC DNA]</scope>
    <source>
        <strain evidence="2 3">DSM 25520</strain>
    </source>
</reference>
<dbReference type="Proteomes" id="UP000253628">
    <property type="component" value="Unassembled WGS sequence"/>
</dbReference>
<evidence type="ECO:0000256" key="1">
    <source>
        <dbReference type="ARBA" id="ARBA00022649"/>
    </source>
</evidence>
<keyword evidence="1" id="KW-1277">Toxin-antitoxin system</keyword>
<dbReference type="EMBL" id="QNRQ01000002">
    <property type="protein sequence ID" value="RBP42004.1"/>
    <property type="molecule type" value="Genomic_DNA"/>
</dbReference>
<dbReference type="Pfam" id="PF07362">
    <property type="entry name" value="CcdA"/>
    <property type="match status" value="1"/>
</dbReference>
<keyword evidence="3" id="KW-1185">Reference proteome</keyword>
<dbReference type="AlphaFoldDB" id="A0A366HH70"/>
<dbReference type="InterPro" id="IPR009956">
    <property type="entry name" value="Post-segregation_anti-tox_CcdA"/>
</dbReference>
<accession>A0A366HH70</accession>
<organism evidence="2 3">
    <name type="scientific">Eoetvoesiella caeni</name>
    <dbReference type="NCBI Taxonomy" id="645616"/>
    <lineage>
        <taxon>Bacteria</taxon>
        <taxon>Pseudomonadati</taxon>
        <taxon>Pseudomonadota</taxon>
        <taxon>Betaproteobacteria</taxon>
        <taxon>Burkholderiales</taxon>
        <taxon>Alcaligenaceae</taxon>
        <taxon>Eoetvoesiella</taxon>
    </lineage>
</organism>
<name>A0A366HH70_9BURK</name>
<sequence>MPSLSSSQSAPKRATNVTLTESLLSEAKALHINISQAAEAGVALAIKRKRTELWLKENKEAIDSSNAFVEEHGLPLAKYRMF</sequence>
<evidence type="ECO:0000313" key="2">
    <source>
        <dbReference type="EMBL" id="RBP42004.1"/>
    </source>
</evidence>
<dbReference type="RefSeq" id="WP_113932229.1">
    <property type="nucleotide sequence ID" value="NZ_JACCEU010000002.1"/>
</dbReference>
<protein>
    <submittedName>
        <fullName evidence="2">Antitoxin CcdA</fullName>
    </submittedName>
</protein>
<evidence type="ECO:0000313" key="3">
    <source>
        <dbReference type="Proteomes" id="UP000253628"/>
    </source>
</evidence>
<comment type="caution">
    <text evidence="2">The sequence shown here is derived from an EMBL/GenBank/DDBJ whole genome shotgun (WGS) entry which is preliminary data.</text>
</comment>